<dbReference type="InterPro" id="IPR001138">
    <property type="entry name" value="Zn2Cys6_DnaBD"/>
</dbReference>
<reference evidence="9" key="1">
    <citation type="journal article" date="2020" name="Stud. Mycol.">
        <title>101 Dothideomycetes genomes: a test case for predicting lifestyles and emergence of pathogens.</title>
        <authorList>
            <person name="Haridas S."/>
            <person name="Albert R."/>
            <person name="Binder M."/>
            <person name="Bloem J."/>
            <person name="Labutti K."/>
            <person name="Salamov A."/>
            <person name="Andreopoulos B."/>
            <person name="Baker S."/>
            <person name="Barry K."/>
            <person name="Bills G."/>
            <person name="Bluhm B."/>
            <person name="Cannon C."/>
            <person name="Castanera R."/>
            <person name="Culley D."/>
            <person name="Daum C."/>
            <person name="Ezra D."/>
            <person name="Gonzalez J."/>
            <person name="Henrissat B."/>
            <person name="Kuo A."/>
            <person name="Liang C."/>
            <person name="Lipzen A."/>
            <person name="Lutzoni F."/>
            <person name="Magnuson J."/>
            <person name="Mondo S."/>
            <person name="Nolan M."/>
            <person name="Ohm R."/>
            <person name="Pangilinan J."/>
            <person name="Park H.-J."/>
            <person name="Ramirez L."/>
            <person name="Alfaro M."/>
            <person name="Sun H."/>
            <person name="Tritt A."/>
            <person name="Yoshinaga Y."/>
            <person name="Zwiers L.-H."/>
            <person name="Turgeon B."/>
            <person name="Goodwin S."/>
            <person name="Spatafora J."/>
            <person name="Crous P."/>
            <person name="Grigoriev I."/>
        </authorList>
    </citation>
    <scope>NUCLEOTIDE SEQUENCE</scope>
    <source>
        <strain evidence="9">CBS 161.51</strain>
    </source>
</reference>
<organism evidence="9 10">
    <name type="scientific">Clathrospora elynae</name>
    <dbReference type="NCBI Taxonomy" id="706981"/>
    <lineage>
        <taxon>Eukaryota</taxon>
        <taxon>Fungi</taxon>
        <taxon>Dikarya</taxon>
        <taxon>Ascomycota</taxon>
        <taxon>Pezizomycotina</taxon>
        <taxon>Dothideomycetes</taxon>
        <taxon>Pleosporomycetidae</taxon>
        <taxon>Pleosporales</taxon>
        <taxon>Diademaceae</taxon>
        <taxon>Clathrospora</taxon>
    </lineage>
</organism>
<dbReference type="Gene3D" id="4.10.240.10">
    <property type="entry name" value="Zn(2)-C6 fungal-type DNA-binding domain"/>
    <property type="match status" value="1"/>
</dbReference>
<dbReference type="PANTHER" id="PTHR47540">
    <property type="entry name" value="THIAMINE REPRESSIBLE GENES REGULATORY PROTEIN THI5"/>
    <property type="match status" value="1"/>
</dbReference>
<evidence type="ECO:0000256" key="3">
    <source>
        <dbReference type="ARBA" id="ARBA00023015"/>
    </source>
</evidence>
<dbReference type="GO" id="GO:0006351">
    <property type="term" value="P:DNA-templated transcription"/>
    <property type="evidence" value="ECO:0007669"/>
    <property type="project" value="InterPro"/>
</dbReference>
<feature type="region of interest" description="Disordered" evidence="7">
    <location>
        <begin position="75"/>
        <end position="143"/>
    </location>
</feature>
<evidence type="ECO:0000256" key="2">
    <source>
        <dbReference type="ARBA" id="ARBA00022723"/>
    </source>
</evidence>
<accession>A0A6A5STJ5</accession>
<protein>
    <submittedName>
        <fullName evidence="9">Zn(II)2Cys6 transcription factor</fullName>
    </submittedName>
</protein>
<dbReference type="EMBL" id="ML976028">
    <property type="protein sequence ID" value="KAF1943150.1"/>
    <property type="molecule type" value="Genomic_DNA"/>
</dbReference>
<keyword evidence="10" id="KW-1185">Reference proteome</keyword>
<evidence type="ECO:0000256" key="4">
    <source>
        <dbReference type="ARBA" id="ARBA00023125"/>
    </source>
</evidence>
<dbReference type="PANTHER" id="PTHR47540:SF6">
    <property type="entry name" value="ZN(II)2CYS6 TRANSCRIPTION FACTOR (EUROFUNG)"/>
    <property type="match status" value="1"/>
</dbReference>
<keyword evidence="5" id="KW-0804">Transcription</keyword>
<evidence type="ECO:0000256" key="5">
    <source>
        <dbReference type="ARBA" id="ARBA00023163"/>
    </source>
</evidence>
<dbReference type="InterPro" id="IPR051711">
    <property type="entry name" value="Stress_Response_Reg"/>
</dbReference>
<keyword evidence="4" id="KW-0238">DNA-binding</keyword>
<dbReference type="SMART" id="SM00906">
    <property type="entry name" value="Fungal_trans"/>
    <property type="match status" value="1"/>
</dbReference>
<dbReference type="PROSITE" id="PS00463">
    <property type="entry name" value="ZN2_CY6_FUNGAL_1"/>
    <property type="match status" value="1"/>
</dbReference>
<evidence type="ECO:0000256" key="6">
    <source>
        <dbReference type="ARBA" id="ARBA00023242"/>
    </source>
</evidence>
<feature type="compositionally biased region" description="Basic and acidic residues" evidence="7">
    <location>
        <begin position="88"/>
        <end position="110"/>
    </location>
</feature>
<feature type="compositionally biased region" description="Polar residues" evidence="7">
    <location>
        <begin position="75"/>
        <end position="85"/>
    </location>
</feature>
<dbReference type="PROSITE" id="PS50048">
    <property type="entry name" value="ZN2_CY6_FUNGAL_2"/>
    <property type="match status" value="1"/>
</dbReference>
<dbReference type="Proteomes" id="UP000800038">
    <property type="component" value="Unassembled WGS sequence"/>
</dbReference>
<feature type="region of interest" description="Disordered" evidence="7">
    <location>
        <begin position="1"/>
        <end position="20"/>
    </location>
</feature>
<keyword evidence="2" id="KW-0479">Metal-binding</keyword>
<comment type="subcellular location">
    <subcellularLocation>
        <location evidence="1">Nucleus</location>
    </subcellularLocation>
</comment>
<evidence type="ECO:0000259" key="8">
    <source>
        <dbReference type="PROSITE" id="PS50048"/>
    </source>
</evidence>
<dbReference type="InterPro" id="IPR036864">
    <property type="entry name" value="Zn2-C6_fun-type_DNA-bd_sf"/>
</dbReference>
<keyword evidence="6" id="KW-0539">Nucleus</keyword>
<dbReference type="GO" id="GO:0000981">
    <property type="term" value="F:DNA-binding transcription factor activity, RNA polymerase II-specific"/>
    <property type="evidence" value="ECO:0007669"/>
    <property type="project" value="InterPro"/>
</dbReference>
<dbReference type="Pfam" id="PF00172">
    <property type="entry name" value="Zn_clus"/>
    <property type="match status" value="1"/>
</dbReference>
<evidence type="ECO:0000256" key="1">
    <source>
        <dbReference type="ARBA" id="ARBA00004123"/>
    </source>
</evidence>
<sequence length="713" mass="79804">MVPTMASSNDHRKVTKRSSNACSRCRRQKIKCSGQQPCSNCGRRNLTCIFDDRDNKILVTQGYLSDLQAKIAQLPQNPQHASGASESRPAETDAPGRVEERESPDGDDQRQAAYRSNPGGTRESSLGSRQDPDGANLVNPMIESPSKFMSSSSGRTFYLGTSSNWSFHGQILNLVHEHIHKSPLPGAELLFDGSAYELPWDGSRCLPDSCTPIIPSIDYAIFLINAVNFHCAQLVHLFDEDEFMANLHAFYSKSENGAWKESLWYIHFLLIIAFGKTFVQHKHGAPRPPGADHFVQALQLLPDTNRLCREPVTAVEILCCIALYLQALDSRNAAHIGQAMRISLAQGMHTDMPVENLGDPLVQRCRKIWWTVYILDRQMTSLMGLPLSIRDDDISCQLPNFAGSAQRAAALNMQIKLARIYAEIARTVYGTQGRLRKKFIISIKAVLDDLGSLAEELRQSFPLNADERFGGISRMPAHLHLLYYQTIVVVTRPLLFCCLRKIFESPREVQPLVSSRKIRQLLHMSLEASQNILNILQTLQDQGLLETFLPWDLDSLFVSTMILILTRFVDFSLMENQTSYLDKAYSFLETMISSGNRIAAFRNIELHKLDEMLAEYSVKRSMVVVDSQSMAGPGPSTQHNISFPEGYYPTARLLHSEDAISPLYAGLSDEGSGFGDDLTAEQILAVAESMDIKGIDWMSFATLDNYQMVDPNL</sequence>
<name>A0A6A5STJ5_9PLEO</name>
<evidence type="ECO:0000313" key="9">
    <source>
        <dbReference type="EMBL" id="KAF1943150.1"/>
    </source>
</evidence>
<gene>
    <name evidence="9" type="ORF">EJ02DRAFT_149545</name>
</gene>
<feature type="domain" description="Zn(2)-C6 fungal-type" evidence="8">
    <location>
        <begin position="21"/>
        <end position="50"/>
    </location>
</feature>
<evidence type="ECO:0000256" key="7">
    <source>
        <dbReference type="SAM" id="MobiDB-lite"/>
    </source>
</evidence>
<dbReference type="SMART" id="SM00066">
    <property type="entry name" value="GAL4"/>
    <property type="match status" value="1"/>
</dbReference>
<dbReference type="CDD" id="cd00067">
    <property type="entry name" value="GAL4"/>
    <property type="match status" value="1"/>
</dbReference>
<dbReference type="InterPro" id="IPR007219">
    <property type="entry name" value="XnlR_reg_dom"/>
</dbReference>
<evidence type="ECO:0000313" key="10">
    <source>
        <dbReference type="Proteomes" id="UP000800038"/>
    </source>
</evidence>
<dbReference type="AlphaFoldDB" id="A0A6A5STJ5"/>
<dbReference type="Pfam" id="PF04082">
    <property type="entry name" value="Fungal_trans"/>
    <property type="match status" value="1"/>
</dbReference>
<keyword evidence="3" id="KW-0805">Transcription regulation</keyword>
<dbReference type="OrthoDB" id="3990906at2759"/>
<dbReference type="GO" id="GO:0005634">
    <property type="term" value="C:nucleus"/>
    <property type="evidence" value="ECO:0007669"/>
    <property type="project" value="UniProtKB-SubCell"/>
</dbReference>
<dbReference type="GO" id="GO:0008270">
    <property type="term" value="F:zinc ion binding"/>
    <property type="evidence" value="ECO:0007669"/>
    <property type="project" value="InterPro"/>
</dbReference>
<dbReference type="GO" id="GO:0045944">
    <property type="term" value="P:positive regulation of transcription by RNA polymerase II"/>
    <property type="evidence" value="ECO:0007669"/>
    <property type="project" value="TreeGrafter"/>
</dbReference>
<dbReference type="CDD" id="cd12148">
    <property type="entry name" value="fungal_TF_MHR"/>
    <property type="match status" value="1"/>
</dbReference>
<proteinExistence type="predicted"/>
<dbReference type="SUPFAM" id="SSF57701">
    <property type="entry name" value="Zn2/Cys6 DNA-binding domain"/>
    <property type="match status" value="1"/>
</dbReference>
<dbReference type="GO" id="GO:0043565">
    <property type="term" value="F:sequence-specific DNA binding"/>
    <property type="evidence" value="ECO:0007669"/>
    <property type="project" value="TreeGrafter"/>
</dbReference>
<feature type="compositionally biased region" description="Polar residues" evidence="7">
    <location>
        <begin position="118"/>
        <end position="128"/>
    </location>
</feature>